<sequence length="37" mass="4270">MKKKFAICFPSGTVLFYTDSEQTVLNRSAFGWLIKEL</sequence>
<dbReference type="EMBL" id="MK290737">
    <property type="protein sequence ID" value="AZV02109.1"/>
    <property type="molecule type" value="Genomic_DNA"/>
</dbReference>
<evidence type="ECO:0000313" key="1">
    <source>
        <dbReference type="EMBL" id="AZV02109.1"/>
    </source>
</evidence>
<keyword evidence="2" id="KW-1185">Reference proteome</keyword>
<organism evidence="1 2">
    <name type="scientific">Pectobacterium phage Arno162</name>
    <dbReference type="NCBI Taxonomy" id="2500577"/>
    <lineage>
        <taxon>Viruses</taxon>
        <taxon>Duplodnaviria</taxon>
        <taxon>Heunggongvirae</taxon>
        <taxon>Uroviricota</taxon>
        <taxon>Caudoviricetes</taxon>
        <taxon>Andersonviridae</taxon>
        <taxon>Andersonviridae incertae sedis</taxon>
        <taxon>Arnovirus</taxon>
        <taxon>Arnovirus arno162</taxon>
    </lineage>
</organism>
<accession>A0A678ZM52</accession>
<evidence type="ECO:0000313" key="2">
    <source>
        <dbReference type="Proteomes" id="UP000430872"/>
    </source>
</evidence>
<name>A0A678ZM52_9CAUD</name>
<protein>
    <submittedName>
        <fullName evidence="1">Uncharacterized protein</fullName>
    </submittedName>
</protein>
<reference evidence="1 2" key="1">
    <citation type="submission" date="2018-12" db="EMBL/GenBank/DDBJ databases">
        <authorList>
            <person name="Shneider M.M."/>
            <person name="Kabilov M.R."/>
            <person name="Miroshnikov K.A."/>
        </authorList>
    </citation>
    <scope>NUCLEOTIDE SEQUENCE [LARGE SCALE GENOMIC DNA]</scope>
</reference>
<dbReference type="Proteomes" id="UP000430872">
    <property type="component" value="Segment"/>
</dbReference>
<gene>
    <name evidence="1" type="ORF">Arno162_69</name>
</gene>
<proteinExistence type="predicted"/>